<dbReference type="EMBL" id="OZ019894">
    <property type="protein sequence ID" value="CAK9216158.1"/>
    <property type="molecule type" value="Genomic_DNA"/>
</dbReference>
<dbReference type="PANTHER" id="PTHR36806">
    <property type="entry name" value="ADENINE PHOSPHORIBOSYLTRANSFERASE"/>
    <property type="match status" value="1"/>
</dbReference>
<keyword evidence="2" id="KW-1185">Reference proteome</keyword>
<proteinExistence type="predicted"/>
<organism evidence="1 2">
    <name type="scientific">Sphagnum troendelagicum</name>
    <dbReference type="NCBI Taxonomy" id="128251"/>
    <lineage>
        <taxon>Eukaryota</taxon>
        <taxon>Viridiplantae</taxon>
        <taxon>Streptophyta</taxon>
        <taxon>Embryophyta</taxon>
        <taxon>Bryophyta</taxon>
        <taxon>Sphagnophytina</taxon>
        <taxon>Sphagnopsida</taxon>
        <taxon>Sphagnales</taxon>
        <taxon>Sphagnaceae</taxon>
        <taxon>Sphagnum</taxon>
    </lineage>
</organism>
<sequence>MQTVDESGYLSWDYLAHYCFTQSLSRGVKLSRAMGNIGDLSSIVEEISKVKTDSEHLQWIAPHYSKALAVAKRLLQHLLSVFYQSGALCSFITAIQREVLEGNLLCDVFLMGPKDIEGLVQMCMEFLQHFMAHTPPKPRDDDLMCTHCSVCLEHTTPKSGLFVW</sequence>
<name>A0ABP0UDY7_9BRYO</name>
<reference evidence="1" key="1">
    <citation type="submission" date="2024-02" db="EMBL/GenBank/DDBJ databases">
        <authorList>
            <consortium name="ELIXIR-Norway"/>
            <consortium name="Elixir Norway"/>
        </authorList>
    </citation>
    <scope>NUCLEOTIDE SEQUENCE</scope>
</reference>
<gene>
    <name evidence="1" type="ORF">CSSPTR1EN2_LOCUS13307</name>
</gene>
<accession>A0ABP0UDY7</accession>
<evidence type="ECO:0000313" key="1">
    <source>
        <dbReference type="EMBL" id="CAK9216158.1"/>
    </source>
</evidence>
<evidence type="ECO:0000313" key="2">
    <source>
        <dbReference type="Proteomes" id="UP001497512"/>
    </source>
</evidence>
<protein>
    <submittedName>
        <fullName evidence="1">Uncharacterized protein</fullName>
    </submittedName>
</protein>
<dbReference type="Proteomes" id="UP001497512">
    <property type="component" value="Chromosome 2"/>
</dbReference>